<name>A0A1E7X729_9BURK</name>
<dbReference type="GO" id="GO:0046872">
    <property type="term" value="F:metal ion binding"/>
    <property type="evidence" value="ECO:0007669"/>
    <property type="project" value="UniProtKB-KW"/>
</dbReference>
<accession>A0A1E7X729</accession>
<evidence type="ECO:0000256" key="4">
    <source>
        <dbReference type="ARBA" id="ARBA00022723"/>
    </source>
</evidence>
<dbReference type="EMBL" id="LROM01000037">
    <property type="protein sequence ID" value="OFA08791.1"/>
    <property type="molecule type" value="Genomic_DNA"/>
</dbReference>
<evidence type="ECO:0000256" key="3">
    <source>
        <dbReference type="ARBA" id="ARBA00022558"/>
    </source>
</evidence>
<dbReference type="Proteomes" id="UP000175989">
    <property type="component" value="Unassembled WGS sequence"/>
</dbReference>
<keyword evidence="7" id="KW-0732">Signal</keyword>
<evidence type="ECO:0000256" key="5">
    <source>
        <dbReference type="ARBA" id="ARBA00022837"/>
    </source>
</evidence>
<evidence type="ECO:0000259" key="8">
    <source>
        <dbReference type="Pfam" id="PF05567"/>
    </source>
</evidence>
<evidence type="ECO:0000256" key="7">
    <source>
        <dbReference type="SAM" id="SignalP"/>
    </source>
</evidence>
<evidence type="ECO:0000256" key="1">
    <source>
        <dbReference type="ARBA" id="ARBA00004561"/>
    </source>
</evidence>
<keyword evidence="4" id="KW-0479">Metal-binding</keyword>
<dbReference type="InterPro" id="IPR011047">
    <property type="entry name" value="Quinoprotein_ADH-like_sf"/>
</dbReference>
<keyword evidence="5" id="KW-0106">Calcium</keyword>
<dbReference type="InterPro" id="IPR008707">
    <property type="entry name" value="B-propeller_PilY1"/>
</dbReference>
<reference evidence="10" key="1">
    <citation type="journal article" date="2016" name="Front. Microbiol.">
        <title>Molecular Keys to the Janthinobacterium and Duganella spp. Interaction with the Plant Pathogen Fusarium graminearum.</title>
        <authorList>
            <person name="Haack F.S."/>
            <person name="Poehlein A."/>
            <person name="Kroger C."/>
            <person name="Voigt C.A."/>
            <person name="Piepenbring M."/>
            <person name="Bode H.B."/>
            <person name="Daniel R."/>
            <person name="Schafer W."/>
            <person name="Streit W.R."/>
        </authorList>
    </citation>
    <scope>NUCLEOTIDE SEQUENCE [LARGE SCALE GENOMIC DNA]</scope>
    <source>
        <strain evidence="10">T54</strain>
    </source>
</reference>
<dbReference type="GO" id="GO:0009289">
    <property type="term" value="C:pilus"/>
    <property type="evidence" value="ECO:0007669"/>
    <property type="project" value="UniProtKB-SubCell"/>
</dbReference>
<dbReference type="SUPFAM" id="SSF50998">
    <property type="entry name" value="Quinoprotein alcohol dehydrogenase-like"/>
    <property type="match status" value="1"/>
</dbReference>
<evidence type="ECO:0000313" key="10">
    <source>
        <dbReference type="Proteomes" id="UP000175989"/>
    </source>
</evidence>
<comment type="caution">
    <text evidence="9">The sequence shown here is derived from an EMBL/GenBank/DDBJ whole genome shotgun (WGS) entry which is preliminary data.</text>
</comment>
<dbReference type="Gene3D" id="2.130.10.10">
    <property type="entry name" value="YVTN repeat-like/Quinoprotein amine dehydrogenase"/>
    <property type="match status" value="1"/>
</dbReference>
<organism evidence="9 10">
    <name type="scientific">Duganella phyllosphaerae</name>
    <dbReference type="NCBI Taxonomy" id="762836"/>
    <lineage>
        <taxon>Bacteria</taxon>
        <taxon>Pseudomonadati</taxon>
        <taxon>Pseudomonadota</taxon>
        <taxon>Betaproteobacteria</taxon>
        <taxon>Burkholderiales</taxon>
        <taxon>Oxalobacteraceae</taxon>
        <taxon>Telluria group</taxon>
        <taxon>Duganella</taxon>
    </lineage>
</organism>
<dbReference type="InterPro" id="IPR018391">
    <property type="entry name" value="PQQ_b-propeller_rpt"/>
</dbReference>
<evidence type="ECO:0000256" key="6">
    <source>
        <dbReference type="ARBA" id="ARBA00023263"/>
    </source>
</evidence>
<dbReference type="SMART" id="SM00564">
    <property type="entry name" value="PQQ"/>
    <property type="match status" value="2"/>
</dbReference>
<dbReference type="RefSeq" id="WP_070246122.1">
    <property type="nucleotide sequence ID" value="NZ_LROM01000037.1"/>
</dbReference>
<keyword evidence="6" id="KW-0281">Fimbrium</keyword>
<gene>
    <name evidence="9" type="ORF">DUPY_04990</name>
</gene>
<comment type="similarity">
    <text evidence="2">Belongs to the PilY1 family.</text>
</comment>
<keyword evidence="3" id="KW-1029">Fimbrium biogenesis</keyword>
<evidence type="ECO:0000313" key="9">
    <source>
        <dbReference type="EMBL" id="OFA08791.1"/>
    </source>
</evidence>
<evidence type="ECO:0000256" key="2">
    <source>
        <dbReference type="ARBA" id="ARBA00008387"/>
    </source>
</evidence>
<proteinExistence type="inferred from homology"/>
<comment type="subcellular location">
    <subcellularLocation>
        <location evidence="1">Fimbrium</location>
    </subcellularLocation>
</comment>
<dbReference type="PATRIC" id="fig|762836.4.peg.529"/>
<dbReference type="Pfam" id="PF05567">
    <property type="entry name" value="T4P_PilY1"/>
    <property type="match status" value="1"/>
</dbReference>
<feature type="chain" id="PRO_5009208465" evidence="7">
    <location>
        <begin position="21"/>
        <end position="1556"/>
    </location>
</feature>
<feature type="signal peptide" evidence="7">
    <location>
        <begin position="1"/>
        <end position="20"/>
    </location>
</feature>
<feature type="domain" description="PilY1 beta-propeller" evidence="8">
    <location>
        <begin position="1056"/>
        <end position="1402"/>
    </location>
</feature>
<keyword evidence="10" id="KW-1185">Reference proteome</keyword>
<protein>
    <submittedName>
        <fullName evidence="9">Neisseria PilC protein</fullName>
    </submittedName>
</protein>
<dbReference type="InterPro" id="IPR015943">
    <property type="entry name" value="WD40/YVTN_repeat-like_dom_sf"/>
</dbReference>
<sequence>MKKLLQILFFLALLPGTAMAAQTQIAQVPLLNITGTGTVKPNLMLLFDNSGSMDQTYTPDYVNDNLCRSSISLAFGTRACTVGHPPFMSPDFNKQYYNPQIRYAVPLRADGSAYPVQNAATTSNWTSVSSDGYGVSRADLAGNSVNGNINLVTDFPDLRWCVIINNNLTCQSNTSSYTYPDLLYQTPYAATGAPYYYTIGVGQYCADDTLRSCVSTAIGANAPPGYPVPVKVRWCSDRQLTQCQGKRVGNFIYPAYSQPTGALAAYGTIAIGASATATSLGISDVTLTDAQGNTSELIANTVTAPTGTNTAFKQQTMASALAASIIATPNNSLRQMYACVKTPTGQSSVPACSLFGITIGAENVVAVVPLICVGNTKSLANCVVVNDLSRQGWGLTVTSPQVQVSAASPARSVITFSGANTSNTRNALVRNLALGSTTLIGNGVFTNPSYLDLGLNRSAAYVANAIAGKIGTSGNIRAYVGGNALCPGLSNLNVCLINYGATSNNAAISNFTIDNQGGLSWVRGATSGYAPAVSDAVPTTTASISGGLGAPNPFVRVNIVSGRTYPKAADRIDCAGASCTYAEEMTNFANWYVYYKSRLQMMKTSLGIAFSPITSNYKVGYVKLSTAGAGGAVELKPADFTGSARESWYSLLYNTTSSGATPIRTAMDNVGRMFANLSPYAYDAGAEVVQYPCQQNFLILTTDGYWNGSSTANVTSNDNVANPSRFCTQARGCVDARAQAQPSIADVALHWYNGGSSTGTTSLRRDLEDMTKAGSVPAGAGENTHLHMNTYTLGLGVDGVMTYEPNYDTAPRTGGDFYNLVTAAATGCPWNNNGPYVWPDPQTGVSANTVQERVDDLWHAAINGHGKYFSAQEPRDVVNGLSEALSNMQIRSGAAAAAATSTPNVTQSDNDIFSSTFTTVKWFGELLDQKINITTGTANTAPVWSSHATLGRQVAAATDTRTIVMMNPAGTVGSDALPFTFANMSGAMAGWFSNKCGVLAQCTQLSTADKAIVNDGANMVNWLRGQQQHADDVRFRRYAITPATPAGATGPLPIVLGDIASSKPAYVRAPLADYPDTTYLAFKDARIDPANPLFRRGAVFVAANDGMLHAFDGTTGNELWAYVPRITMKKLPGLASSTYGTNHQYTTDGSPEVADVKVTIGATQQWRTIMVAGLNAGGRGYYALDITDTHAAPRQLWEFCADASVCARSDADIGLTFGNPQFGTLADGRWVVFLTSGYNNVPGIDGVAGGDGKGYLYVLDAYTGELLKKVPTGSGDTTTPSGLARITAISNDPATDPRATYVYGGDLLGQMWRFDFTATNGAVAVLKMGDAGALKPITTRPDVTLCGVPATSTSNGVTSTVLQGQRMVLWGTGRLLDIPDTSNTDQQSLYVVKDSGATVNVRGPTMVRQLLSLPSDDTNSPVYAITDNAVDLAQRDGWYLDFSLNAGERMNLDPQIISGVANLVTNMPTSSSSCSVGGSSNLYQLNVCNGHSVRNYPAGITLSSASAAVGYVVVRLPDGQQKIITTLADGTKKTDRGVEEVSAEAHRVGWRRVRGE</sequence>